<evidence type="ECO:0000313" key="2">
    <source>
        <dbReference type="Proteomes" id="UP001234989"/>
    </source>
</evidence>
<proteinExistence type="predicted"/>
<reference evidence="1" key="1">
    <citation type="submission" date="2023-08" db="EMBL/GenBank/DDBJ databases">
        <title>A de novo genome assembly of Solanum verrucosum Schlechtendal, a Mexican diploid species geographically isolated from the other diploid A-genome species in potato relatives.</title>
        <authorList>
            <person name="Hosaka K."/>
        </authorList>
    </citation>
    <scope>NUCLEOTIDE SEQUENCE</scope>
    <source>
        <tissue evidence="1">Young leaves</tissue>
    </source>
</reference>
<accession>A0AAF0ZU55</accession>
<dbReference type="AlphaFoldDB" id="A0AAF0ZU55"/>
<keyword evidence="2" id="KW-1185">Reference proteome</keyword>
<evidence type="ECO:0000313" key="1">
    <source>
        <dbReference type="EMBL" id="WMV49505.1"/>
    </source>
</evidence>
<organism evidence="1 2">
    <name type="scientific">Solanum verrucosum</name>
    <dbReference type="NCBI Taxonomy" id="315347"/>
    <lineage>
        <taxon>Eukaryota</taxon>
        <taxon>Viridiplantae</taxon>
        <taxon>Streptophyta</taxon>
        <taxon>Embryophyta</taxon>
        <taxon>Tracheophyta</taxon>
        <taxon>Spermatophyta</taxon>
        <taxon>Magnoliopsida</taxon>
        <taxon>eudicotyledons</taxon>
        <taxon>Gunneridae</taxon>
        <taxon>Pentapetalae</taxon>
        <taxon>asterids</taxon>
        <taxon>lamiids</taxon>
        <taxon>Solanales</taxon>
        <taxon>Solanaceae</taxon>
        <taxon>Solanoideae</taxon>
        <taxon>Solaneae</taxon>
        <taxon>Solanum</taxon>
    </lineage>
</organism>
<gene>
    <name evidence="1" type="ORF">MTR67_042890</name>
</gene>
<sequence>MMMKGGDSSFVHLLPNGISIVQDFLATAMRSFSYSEPASPAKVGDVSGEPHLLMPIYGVGSRLRLSFAPVDPKEFGENCSCKLFLY</sequence>
<dbReference type="Proteomes" id="UP001234989">
    <property type="component" value="Chromosome 10"/>
</dbReference>
<dbReference type="EMBL" id="CP133621">
    <property type="protein sequence ID" value="WMV49505.1"/>
    <property type="molecule type" value="Genomic_DNA"/>
</dbReference>
<name>A0AAF0ZU55_SOLVR</name>
<protein>
    <submittedName>
        <fullName evidence="1">Uncharacterized protein</fullName>
    </submittedName>
</protein>